<dbReference type="GO" id="GO:0051499">
    <property type="term" value="F:D-aminoacyl-tRNA deacylase activity"/>
    <property type="evidence" value="ECO:0007669"/>
    <property type="project" value="UniProtKB-UniRule"/>
</dbReference>
<dbReference type="InterPro" id="IPR007508">
    <property type="entry name" value="DtdA"/>
</dbReference>
<dbReference type="SUPFAM" id="SSF142535">
    <property type="entry name" value="AF0625-like"/>
    <property type="match status" value="1"/>
</dbReference>
<dbReference type="NCBIfam" id="NF011435">
    <property type="entry name" value="PRK14866.1-1"/>
    <property type="match status" value="1"/>
</dbReference>
<gene>
    <name evidence="4" type="primary">dtdA</name>
    <name evidence="6" type="ORF">HUG12_01980</name>
</gene>
<comment type="subunit">
    <text evidence="4">Monomer.</text>
</comment>
<dbReference type="KEGG" id="halu:HUG12_01980"/>
<name>A0A7D5Q7Z3_9EURY</name>
<organism evidence="6 7">
    <name type="scientific">Halorarum salinum</name>
    <dbReference type="NCBI Taxonomy" id="2743089"/>
    <lineage>
        <taxon>Archaea</taxon>
        <taxon>Methanobacteriati</taxon>
        <taxon>Methanobacteriota</taxon>
        <taxon>Stenosarchaea group</taxon>
        <taxon>Halobacteria</taxon>
        <taxon>Halobacteriales</taxon>
        <taxon>Haloferacaceae</taxon>
        <taxon>Halorarum</taxon>
    </lineage>
</organism>
<comment type="catalytic activity">
    <reaction evidence="4">
        <text>glycyl-tRNA(Ala) + H2O = tRNA(Ala) + glycine + H(+)</text>
        <dbReference type="Rhea" id="RHEA:53744"/>
        <dbReference type="Rhea" id="RHEA-COMP:9657"/>
        <dbReference type="Rhea" id="RHEA-COMP:13640"/>
        <dbReference type="ChEBI" id="CHEBI:15377"/>
        <dbReference type="ChEBI" id="CHEBI:15378"/>
        <dbReference type="ChEBI" id="CHEBI:57305"/>
        <dbReference type="ChEBI" id="CHEBI:78442"/>
        <dbReference type="ChEBI" id="CHEBI:78522"/>
        <dbReference type="EC" id="3.1.1.96"/>
    </reaction>
</comment>
<dbReference type="OrthoDB" id="9863at2157"/>
<dbReference type="Pfam" id="PF04414">
    <property type="entry name" value="tRNA_deacylase"/>
    <property type="match status" value="1"/>
</dbReference>
<dbReference type="Gene3D" id="3.40.50.10700">
    <property type="entry name" value="AF0625-like"/>
    <property type="match status" value="1"/>
</dbReference>
<evidence type="ECO:0000256" key="5">
    <source>
        <dbReference type="SAM" id="MobiDB-lite"/>
    </source>
</evidence>
<evidence type="ECO:0000256" key="1">
    <source>
        <dbReference type="ARBA" id="ARBA00022723"/>
    </source>
</evidence>
<dbReference type="HAMAP" id="MF_00562">
    <property type="entry name" value="Deacylase_DtdA"/>
    <property type="match status" value="1"/>
</dbReference>
<comment type="cofactor">
    <cofactor evidence="4">
        <name>Zn(2+)</name>
        <dbReference type="ChEBI" id="CHEBI:29105"/>
    </cofactor>
    <text evidence="4">Binds 2 Zn(2+) ions per subunit.</text>
</comment>
<dbReference type="PANTHER" id="PTHR34667">
    <property type="entry name" value="D-AMINOACYL-TRNA DEACYLASE"/>
    <property type="match status" value="1"/>
</dbReference>
<dbReference type="GO" id="GO:0019478">
    <property type="term" value="P:D-amino acid catabolic process"/>
    <property type="evidence" value="ECO:0007669"/>
    <property type="project" value="UniProtKB-UniRule"/>
</dbReference>
<reference evidence="6 7" key="1">
    <citation type="submission" date="2020-06" db="EMBL/GenBank/DDBJ databases">
        <title>NJ-3-1, isolated from saline soil.</title>
        <authorList>
            <person name="Cui H.L."/>
            <person name="Shi X."/>
        </authorList>
    </citation>
    <scope>NUCLEOTIDE SEQUENCE [LARGE SCALE GENOMIC DNA]</scope>
    <source>
        <strain evidence="6 7">NJ-3-1</strain>
    </source>
</reference>
<sequence length="478" mass="50824">MIAVVVSRADSASEHTGEQLLALADWTAREDDSRPDADGGGTYHRTTVGGTVLERREFDDLHIRLDDPTPAFSERPDFLVFVSRHSGDTGPLLTCHFTGNFGPAEYGGSDRAFAPACPGVQRALVAGFDEHAPEGYDVAVECTHHGPTDVAVPSVFAELGSDEAEWDDPAGAAAVARAVLDLPERDATVAVDGGDGPVEGVDDADGSDGSAPRHLVGFGGGHYAPRFERVLRETAWGVGHVASDWQLEELGHPAEHRDTLAAAFAASDARFALLEGDRPALERALRDLGDGDADAGTDVPSGVRVVSETWVREADDRPLDLVAALEADLRPVDEGLRFGESRSTDYEVHSLPADLLAEAHGIDADATLAAVEARSVAFETSENGTRADGRAAFPHADAREELIDDLARVLRGKYDEVTRLDGAVVARVAAFDPAAAVERGVPEGPEFGRLAAGEPVEVGGETVRPAEVRREREERFRV</sequence>
<feature type="region of interest" description="Disordered" evidence="5">
    <location>
        <begin position="26"/>
        <end position="48"/>
    </location>
</feature>
<feature type="compositionally biased region" description="Basic and acidic residues" evidence="5">
    <location>
        <begin position="27"/>
        <end position="37"/>
    </location>
</feature>
<dbReference type="AlphaFoldDB" id="A0A7D5Q7Z3"/>
<dbReference type="Gene3D" id="3.40.630.50">
    <property type="entry name" value="AF0625-like"/>
    <property type="match status" value="1"/>
</dbReference>
<evidence type="ECO:0000256" key="4">
    <source>
        <dbReference type="HAMAP-Rule" id="MF_00562"/>
    </source>
</evidence>
<keyword evidence="7" id="KW-1185">Reference proteome</keyword>
<evidence type="ECO:0000313" key="7">
    <source>
        <dbReference type="Proteomes" id="UP000509626"/>
    </source>
</evidence>
<evidence type="ECO:0000313" key="6">
    <source>
        <dbReference type="EMBL" id="QLG60577.1"/>
    </source>
</evidence>
<dbReference type="Proteomes" id="UP000509626">
    <property type="component" value="Chromosome"/>
</dbReference>
<protein>
    <recommendedName>
        <fullName evidence="4">D-aminoacyl-tRNA deacylase</fullName>
        <ecNumber evidence="4">3.1.1.96</ecNumber>
    </recommendedName>
</protein>
<comment type="catalytic activity">
    <reaction evidence="4">
        <text>a D-aminoacyl-tRNA + H2O = a tRNA + a D-alpha-amino acid + H(+)</text>
        <dbReference type="Rhea" id="RHEA:13953"/>
        <dbReference type="Rhea" id="RHEA-COMP:10123"/>
        <dbReference type="Rhea" id="RHEA-COMP:10124"/>
        <dbReference type="ChEBI" id="CHEBI:15377"/>
        <dbReference type="ChEBI" id="CHEBI:15378"/>
        <dbReference type="ChEBI" id="CHEBI:59871"/>
        <dbReference type="ChEBI" id="CHEBI:78442"/>
        <dbReference type="ChEBI" id="CHEBI:79333"/>
        <dbReference type="EC" id="3.1.1.96"/>
    </reaction>
</comment>
<evidence type="ECO:0000256" key="2">
    <source>
        <dbReference type="ARBA" id="ARBA00022801"/>
    </source>
</evidence>
<dbReference type="GeneID" id="56036189"/>
<accession>A0A7D5Q7Z3</accession>
<dbReference type="EC" id="3.1.1.96" evidence="4"/>
<proteinExistence type="inferred from homology"/>
<dbReference type="EMBL" id="CP058579">
    <property type="protein sequence ID" value="QLG60577.1"/>
    <property type="molecule type" value="Genomic_DNA"/>
</dbReference>
<comment type="function">
    <text evidence="4">D-aminoacyl-tRNA deacylase with broad substrate specificity. By recycling D-aminoacyl-tRNA to D-amino acids and free tRNA molecules, this enzyme counteracts the toxicity associated with the formation of D-aminoacyl-tRNA entities in vivo.</text>
</comment>
<dbReference type="PANTHER" id="PTHR34667:SF1">
    <property type="entry name" value="D-AMINOACYL-TRNA DEACYLASE"/>
    <property type="match status" value="1"/>
</dbReference>
<dbReference type="GO" id="GO:0008270">
    <property type="term" value="F:zinc ion binding"/>
    <property type="evidence" value="ECO:0007669"/>
    <property type="project" value="UniProtKB-UniRule"/>
</dbReference>
<evidence type="ECO:0000256" key="3">
    <source>
        <dbReference type="ARBA" id="ARBA00022833"/>
    </source>
</evidence>
<dbReference type="RefSeq" id="WP_179267163.1">
    <property type="nucleotide sequence ID" value="NZ_CP058579.1"/>
</dbReference>
<dbReference type="InterPro" id="IPR018033">
    <property type="entry name" value="Deacylase_DtdA_archaea"/>
</dbReference>
<comment type="similarity">
    <text evidence="4">Belongs to the DtdA deacylase family.</text>
</comment>
<keyword evidence="1 4" id="KW-0479">Metal-binding</keyword>
<keyword evidence="3 4" id="KW-0862">Zinc</keyword>
<keyword evidence="2 4" id="KW-0378">Hydrolase</keyword>